<dbReference type="KEGG" id="apak:AP3564_08240"/>
<dbReference type="Proteomes" id="UP000214606">
    <property type="component" value="Chromosome"/>
</dbReference>
<gene>
    <name evidence="2" type="ORF">AP3564_08240</name>
    <name evidence="3" type="ORF">AZI98_15810</name>
</gene>
<dbReference type="InterPro" id="IPR008769">
    <property type="entry name" value="PhaF_PhaI"/>
</dbReference>
<evidence type="ECO:0000313" key="5">
    <source>
        <dbReference type="Proteomes" id="UP000214606"/>
    </source>
</evidence>
<sequence>MDLFKKGLAFGLGLAVASKEQVKKFVDELVKKGEISIEESKEVFNQLIKRGEEEKTELQRLVREQVAQVINKLDIATKEDIRELEEKIRKLEKEDE</sequence>
<proteinExistence type="predicted"/>
<keyword evidence="4" id="KW-1185">Reference proteome</keyword>
<dbReference type="GeneID" id="301124962"/>
<reference evidence="3 4" key="1">
    <citation type="submission" date="2016-04" db="EMBL/GenBank/DDBJ databases">
        <title>Draft genome sequence of Aeribacillus pallidus 8m3 from petroleum reservoir.</title>
        <authorList>
            <person name="Poltaraus A.B."/>
            <person name="Nazina T.N."/>
            <person name="Tourova T.P."/>
            <person name="Malakho S.M."/>
            <person name="Korshunova A.V."/>
            <person name="Sokolova D.S."/>
        </authorList>
    </citation>
    <scope>NUCLEOTIDE SEQUENCE [LARGE SCALE GENOMIC DNA]</scope>
    <source>
        <strain evidence="3 4">8m3</strain>
    </source>
</reference>
<evidence type="ECO:0000313" key="3">
    <source>
        <dbReference type="EMBL" id="KZN95093.1"/>
    </source>
</evidence>
<dbReference type="AlphaFoldDB" id="A0A165WLI2"/>
<feature type="coiled-coil region" evidence="1">
    <location>
        <begin position="44"/>
        <end position="94"/>
    </location>
</feature>
<protein>
    <submittedName>
        <fullName evidence="3">Polyhydroxyalkanoate synthesis regulator</fullName>
    </submittedName>
</protein>
<evidence type="ECO:0000256" key="1">
    <source>
        <dbReference type="SAM" id="Coils"/>
    </source>
</evidence>
<accession>A0A163ZWA6</accession>
<dbReference type="EMBL" id="CP017703">
    <property type="protein sequence ID" value="ASS90215.1"/>
    <property type="molecule type" value="Genomic_DNA"/>
</dbReference>
<accession>A0A165WLI2</accession>
<dbReference type="EMBL" id="LWBR01000065">
    <property type="protein sequence ID" value="KZN95093.1"/>
    <property type="molecule type" value="Genomic_DNA"/>
</dbReference>
<dbReference type="Proteomes" id="UP000076476">
    <property type="component" value="Unassembled WGS sequence"/>
</dbReference>
<dbReference type="STRING" id="33936.AZI98_15810"/>
<dbReference type="OrthoDB" id="191894at2"/>
<organism evidence="3 4">
    <name type="scientific">Aeribacillus pallidus</name>
    <dbReference type="NCBI Taxonomy" id="33936"/>
    <lineage>
        <taxon>Bacteria</taxon>
        <taxon>Bacillati</taxon>
        <taxon>Bacillota</taxon>
        <taxon>Bacilli</taxon>
        <taxon>Bacillales</taxon>
        <taxon>Bacillaceae</taxon>
        <taxon>Aeribacillus</taxon>
    </lineage>
</organism>
<dbReference type="PANTHER" id="PTHR38664:SF1">
    <property type="entry name" value="SLR0058 PROTEIN"/>
    <property type="match status" value="1"/>
</dbReference>
<reference evidence="2 5" key="2">
    <citation type="submission" date="2016-10" db="EMBL/GenBank/DDBJ databases">
        <title>The whole genome sequencing and assembly of Aeribacillus pallidus KCTC3564 strain.</title>
        <authorList>
            <person name="Lee Y.-J."/>
            <person name="Park M.-K."/>
            <person name="Yi H."/>
            <person name="Bahn Y.-S."/>
            <person name="Kim J.F."/>
            <person name="Lee D.-W."/>
        </authorList>
    </citation>
    <scope>NUCLEOTIDE SEQUENCE [LARGE SCALE GENOMIC DNA]</scope>
    <source>
        <strain evidence="2 5">KCTC3564</strain>
    </source>
</reference>
<evidence type="ECO:0000313" key="4">
    <source>
        <dbReference type="Proteomes" id="UP000076476"/>
    </source>
</evidence>
<dbReference type="PANTHER" id="PTHR38664">
    <property type="entry name" value="SLR0058 PROTEIN"/>
    <property type="match status" value="1"/>
</dbReference>
<evidence type="ECO:0000313" key="2">
    <source>
        <dbReference type="EMBL" id="ASS90215.1"/>
    </source>
</evidence>
<dbReference type="RefSeq" id="WP_063389222.1">
    <property type="nucleotide sequence ID" value="NZ_CP017703.1"/>
</dbReference>
<keyword evidence="1" id="KW-0175">Coiled coil</keyword>
<name>A0A165WLI2_9BACI</name>
<dbReference type="NCBIfam" id="NF047773">
    <property type="entry name" value="phas_rel_Lepto"/>
    <property type="match status" value="1"/>
</dbReference>